<dbReference type="EMBL" id="CAJGYO010000016">
    <property type="protein sequence ID" value="CAD6271620.1"/>
    <property type="molecule type" value="Genomic_DNA"/>
</dbReference>
<feature type="region of interest" description="Disordered" evidence="1">
    <location>
        <begin position="1"/>
        <end position="21"/>
    </location>
</feature>
<organism evidence="2 3">
    <name type="scientific">Miscanthus lutarioriparius</name>
    <dbReference type="NCBI Taxonomy" id="422564"/>
    <lineage>
        <taxon>Eukaryota</taxon>
        <taxon>Viridiplantae</taxon>
        <taxon>Streptophyta</taxon>
        <taxon>Embryophyta</taxon>
        <taxon>Tracheophyta</taxon>
        <taxon>Spermatophyta</taxon>
        <taxon>Magnoliopsida</taxon>
        <taxon>Liliopsida</taxon>
        <taxon>Poales</taxon>
        <taxon>Poaceae</taxon>
        <taxon>PACMAD clade</taxon>
        <taxon>Panicoideae</taxon>
        <taxon>Andropogonodae</taxon>
        <taxon>Andropogoneae</taxon>
        <taxon>Saccharinae</taxon>
        <taxon>Miscanthus</taxon>
    </lineage>
</organism>
<comment type="caution">
    <text evidence="2">The sequence shown here is derived from an EMBL/GenBank/DDBJ whole genome shotgun (WGS) entry which is preliminary data.</text>
</comment>
<dbReference type="AlphaFoldDB" id="A0A811RNN1"/>
<name>A0A811RNN1_9POAL</name>
<dbReference type="Proteomes" id="UP000604825">
    <property type="component" value="Unassembled WGS sequence"/>
</dbReference>
<proteinExistence type="predicted"/>
<accession>A0A811RNN1</accession>
<evidence type="ECO:0000256" key="1">
    <source>
        <dbReference type="SAM" id="MobiDB-lite"/>
    </source>
</evidence>
<evidence type="ECO:0000313" key="3">
    <source>
        <dbReference type="Proteomes" id="UP000604825"/>
    </source>
</evidence>
<gene>
    <name evidence="2" type="ORF">NCGR_LOCUS54906</name>
</gene>
<keyword evidence="3" id="KW-1185">Reference proteome</keyword>
<reference evidence="2" key="1">
    <citation type="submission" date="2020-10" db="EMBL/GenBank/DDBJ databases">
        <authorList>
            <person name="Han B."/>
            <person name="Lu T."/>
            <person name="Zhao Q."/>
            <person name="Huang X."/>
            <person name="Zhao Y."/>
        </authorList>
    </citation>
    <scope>NUCLEOTIDE SEQUENCE</scope>
</reference>
<evidence type="ECO:0000313" key="2">
    <source>
        <dbReference type="EMBL" id="CAD6271620.1"/>
    </source>
</evidence>
<sequence length="846" mass="95663">MNSKVPKALADKWTTHPWDPGGRPDDVYKFQEYELGRLEKKIEKKTEVFVGMSHQESQHPMFDLSSHSEVVWDEEPQQLDGEMDDLLECKHTMFKAAIMSTSDAQKVLDEMPSVVLWDEDRSPELHMNSDLLQQLAQGGEDLIGEQNKPTTELFFIDEFCHVHNTSFISGHADDSINEVFTERPLERVIWDDGKASYEQIAAEVQSVSKDTAHKFSMLATGEKRILVAEPTKDDMFLNQQHPQSLQLGRDAVYEAFIEISFEEKVAAKPMKEDTVVQVLLDEMHCENVVWDETSTNLAVVSDVYSCAHAIELDTHDVLTNVSSLPLFLELDAFSAGNMFEGMLNKDIDKDISVGLFQLYQPSTKGAQLEGSSIPLSPINKWSDSGGDLDSVELHMTRAEICQVEASLTDEGNLKYDLGAAGSTHQLPAWSHGISSPGESETQLELYRMSDTQWDPGLCAQDYKYRVDVDFNEHRTALRPLEKALMLQIQQHLSANGTERTIVLTEIRLYWAPYVISRCTVLEYRAFKCQKLCKLYNFKRDETSHGEDILHASVLNEFLTWMVWRCISVLHLDGPWDPGIFHAVAWGQATFCGGGNDICQRMLQSGCKMETHATVLGANDVLQHISACSLFLQLGRRKLYRVLSSGGDSSQFLKPGIYVTDQMFREILGQFFCSKAQRFAAEELYSILDQVDELLLFPDQKIGRPWCDTDRICELILSRRGNGFSPSKCLLQLKPYIVRQWDLGISGIFSHRDTIHGHAVAWGQATFCGGGNVTPMNSKVSKALADKWTTHPWDPGGRPDDVYKFQEYELGRLEKKIEKKTEVRKPGFLLRIEIPSDLRLLPLTSPA</sequence>
<protein>
    <submittedName>
        <fullName evidence="2">Uncharacterized protein</fullName>
    </submittedName>
</protein>